<dbReference type="EMBL" id="BONR01000003">
    <property type="protein sequence ID" value="GIG54724.1"/>
    <property type="molecule type" value="Genomic_DNA"/>
</dbReference>
<gene>
    <name evidence="6" type="ORF">Dac01nite_14760</name>
</gene>
<feature type="signal peptide" evidence="5">
    <location>
        <begin position="1"/>
        <end position="20"/>
    </location>
</feature>
<sequence length="443" mass="46207">MKKMTSGAVAFAAASAIVLAGCSSSGSDEEPTTDATDDATTEEATETVAQDITLWLMGAPDTPEPLVTYLQDTYAENNGGTLTVEAVAWSDALPKLTTALPDAANTPDVVEIGNTWAPTFTSVGAFSDLSDIYDELGGDDLLPSFTEVGSVDGTPYALPYYFGSRNMWARTDIYEAGGVEVPTTLAEVTEVHASLKDKGLGGLYLGGQDWRNAISWIFAHGGDLAAKDGDQWVSTLSSAESQEGIAAWQEMFETASIAQANDTDADNYFIINDGTLANIPAAASMAPSWASCCIGTPVEGGEEGEVAWDDTINTAYGLPGVDGGLAPVFAGGSNIGISATSENQEGSRDLLRIIFSDDFQAMLGENGLGPANVNAKDSFVTDDFRQIAWDTAQVSKLTPAAPGWASVEGSGLLEEFFQAVAEGGDVAALAAEYDEKITAQLNG</sequence>
<accession>A0A919Q2A5</accession>
<proteinExistence type="inferred from homology"/>
<reference evidence="6" key="1">
    <citation type="submission" date="2021-01" db="EMBL/GenBank/DDBJ databases">
        <title>Whole genome shotgun sequence of Demequina activiva NBRC 110675.</title>
        <authorList>
            <person name="Komaki H."/>
            <person name="Tamura T."/>
        </authorList>
    </citation>
    <scope>NUCLEOTIDE SEQUENCE</scope>
    <source>
        <strain evidence="6">NBRC 110675</strain>
    </source>
</reference>
<feature type="region of interest" description="Disordered" evidence="4">
    <location>
        <begin position="22"/>
        <end position="43"/>
    </location>
</feature>
<organism evidence="6 7">
    <name type="scientific">Demequina activiva</name>
    <dbReference type="NCBI Taxonomy" id="1582364"/>
    <lineage>
        <taxon>Bacteria</taxon>
        <taxon>Bacillati</taxon>
        <taxon>Actinomycetota</taxon>
        <taxon>Actinomycetes</taxon>
        <taxon>Micrococcales</taxon>
        <taxon>Demequinaceae</taxon>
        <taxon>Demequina</taxon>
    </lineage>
</organism>
<feature type="compositionally biased region" description="Acidic residues" evidence="4">
    <location>
        <begin position="27"/>
        <end position="43"/>
    </location>
</feature>
<dbReference type="GO" id="GO:0015768">
    <property type="term" value="P:maltose transport"/>
    <property type="evidence" value="ECO:0007669"/>
    <property type="project" value="TreeGrafter"/>
</dbReference>
<dbReference type="SUPFAM" id="SSF53850">
    <property type="entry name" value="Periplasmic binding protein-like II"/>
    <property type="match status" value="1"/>
</dbReference>
<comment type="similarity">
    <text evidence="1">Belongs to the bacterial solute-binding protein 1 family.</text>
</comment>
<dbReference type="Proteomes" id="UP000652354">
    <property type="component" value="Unassembled WGS sequence"/>
</dbReference>
<keyword evidence="3 5" id="KW-0732">Signal</keyword>
<evidence type="ECO:0000313" key="6">
    <source>
        <dbReference type="EMBL" id="GIG54724.1"/>
    </source>
</evidence>
<evidence type="ECO:0000256" key="1">
    <source>
        <dbReference type="ARBA" id="ARBA00008520"/>
    </source>
</evidence>
<dbReference type="GO" id="GO:0042956">
    <property type="term" value="P:maltodextrin transmembrane transport"/>
    <property type="evidence" value="ECO:0007669"/>
    <property type="project" value="TreeGrafter"/>
</dbReference>
<evidence type="ECO:0000256" key="3">
    <source>
        <dbReference type="ARBA" id="ARBA00022729"/>
    </source>
</evidence>
<dbReference type="AlphaFoldDB" id="A0A919Q2A5"/>
<comment type="caution">
    <text evidence="6">The sequence shown here is derived from an EMBL/GenBank/DDBJ whole genome shotgun (WGS) entry which is preliminary data.</text>
</comment>
<protein>
    <submittedName>
        <fullName evidence="6">Sugar ABC transporter substrate-binding protein</fullName>
    </submittedName>
</protein>
<evidence type="ECO:0000256" key="2">
    <source>
        <dbReference type="ARBA" id="ARBA00022448"/>
    </source>
</evidence>
<dbReference type="GO" id="GO:1901982">
    <property type="term" value="F:maltose binding"/>
    <property type="evidence" value="ECO:0007669"/>
    <property type="project" value="TreeGrafter"/>
</dbReference>
<dbReference type="PANTHER" id="PTHR30061:SF50">
    <property type="entry name" value="MALTOSE_MALTODEXTRIN-BINDING PERIPLASMIC PROTEIN"/>
    <property type="match status" value="1"/>
</dbReference>
<dbReference type="InterPro" id="IPR006059">
    <property type="entry name" value="SBP"/>
</dbReference>
<keyword evidence="2" id="KW-0813">Transport</keyword>
<dbReference type="RefSeq" id="WP_203655310.1">
    <property type="nucleotide sequence ID" value="NZ_BONR01000003.1"/>
</dbReference>
<dbReference type="PANTHER" id="PTHR30061">
    <property type="entry name" value="MALTOSE-BINDING PERIPLASMIC PROTEIN"/>
    <property type="match status" value="1"/>
</dbReference>
<dbReference type="Pfam" id="PF13416">
    <property type="entry name" value="SBP_bac_8"/>
    <property type="match status" value="1"/>
</dbReference>
<keyword evidence="7" id="KW-1185">Reference proteome</keyword>
<dbReference type="GO" id="GO:0055052">
    <property type="term" value="C:ATP-binding cassette (ABC) transporter complex, substrate-binding subunit-containing"/>
    <property type="evidence" value="ECO:0007669"/>
    <property type="project" value="TreeGrafter"/>
</dbReference>
<evidence type="ECO:0000313" key="7">
    <source>
        <dbReference type="Proteomes" id="UP000652354"/>
    </source>
</evidence>
<evidence type="ECO:0000256" key="5">
    <source>
        <dbReference type="SAM" id="SignalP"/>
    </source>
</evidence>
<dbReference type="Gene3D" id="3.40.190.10">
    <property type="entry name" value="Periplasmic binding protein-like II"/>
    <property type="match status" value="1"/>
</dbReference>
<feature type="chain" id="PRO_5038382197" evidence="5">
    <location>
        <begin position="21"/>
        <end position="443"/>
    </location>
</feature>
<name>A0A919Q2A5_9MICO</name>
<evidence type="ECO:0000256" key="4">
    <source>
        <dbReference type="SAM" id="MobiDB-lite"/>
    </source>
</evidence>
<dbReference type="PROSITE" id="PS51257">
    <property type="entry name" value="PROKAR_LIPOPROTEIN"/>
    <property type="match status" value="1"/>
</dbReference>